<dbReference type="RefSeq" id="WP_156219407.1">
    <property type="nucleotide sequence ID" value="NZ_WOFH01000010.1"/>
</dbReference>
<evidence type="ECO:0000313" key="2">
    <source>
        <dbReference type="EMBL" id="MUN40297.1"/>
    </source>
</evidence>
<organism evidence="2 3">
    <name type="scientific">Actinomadura litoris</name>
    <dbReference type="NCBI Taxonomy" id="2678616"/>
    <lineage>
        <taxon>Bacteria</taxon>
        <taxon>Bacillati</taxon>
        <taxon>Actinomycetota</taxon>
        <taxon>Actinomycetes</taxon>
        <taxon>Streptosporangiales</taxon>
        <taxon>Thermomonosporaceae</taxon>
        <taxon>Actinomadura</taxon>
    </lineage>
</organism>
<gene>
    <name evidence="2" type="ORF">GNZ18_27415</name>
</gene>
<sequence length="140" mass="15064">MEKPQQRPGVGDAEAQKAALRREFSAWSIIHTDTGRWWATRSAGQVRDGDRTGRGPVVSEVDADTAEGLRVRLRRVEAGEFPGGALVARASMLLSLELWQDTLAALGAGDVRARKGVSARLLAAAPPSWELVPVAQAERP</sequence>
<name>A0A7K1L784_9ACTN</name>
<proteinExistence type="predicted"/>
<dbReference type="AlphaFoldDB" id="A0A7K1L784"/>
<evidence type="ECO:0000256" key="1">
    <source>
        <dbReference type="SAM" id="MobiDB-lite"/>
    </source>
</evidence>
<protein>
    <submittedName>
        <fullName evidence="2">Uncharacterized protein</fullName>
    </submittedName>
</protein>
<evidence type="ECO:0000313" key="3">
    <source>
        <dbReference type="Proteomes" id="UP000432015"/>
    </source>
</evidence>
<keyword evidence="3" id="KW-1185">Reference proteome</keyword>
<dbReference type="Proteomes" id="UP000432015">
    <property type="component" value="Unassembled WGS sequence"/>
</dbReference>
<accession>A0A7K1L784</accession>
<dbReference type="EMBL" id="WOFH01000010">
    <property type="protein sequence ID" value="MUN40297.1"/>
    <property type="molecule type" value="Genomic_DNA"/>
</dbReference>
<feature type="region of interest" description="Disordered" evidence="1">
    <location>
        <begin position="42"/>
        <end position="61"/>
    </location>
</feature>
<reference evidence="2 3" key="1">
    <citation type="submission" date="2019-11" db="EMBL/GenBank/DDBJ databases">
        <authorList>
            <person name="Cao P."/>
        </authorList>
    </citation>
    <scope>NUCLEOTIDE SEQUENCE [LARGE SCALE GENOMIC DNA]</scope>
    <source>
        <strain evidence="2 3">NEAU-AAG5</strain>
    </source>
</reference>
<comment type="caution">
    <text evidence="2">The sequence shown here is derived from an EMBL/GenBank/DDBJ whole genome shotgun (WGS) entry which is preliminary data.</text>
</comment>